<feature type="compositionally biased region" description="Basic and acidic residues" evidence="2">
    <location>
        <begin position="545"/>
        <end position="558"/>
    </location>
</feature>
<feature type="compositionally biased region" description="Polar residues" evidence="2">
    <location>
        <begin position="286"/>
        <end position="297"/>
    </location>
</feature>
<feature type="region of interest" description="Disordered" evidence="2">
    <location>
        <begin position="40"/>
        <end position="74"/>
    </location>
</feature>
<feature type="compositionally biased region" description="Polar residues" evidence="2">
    <location>
        <begin position="562"/>
        <end position="593"/>
    </location>
</feature>
<dbReference type="EMBL" id="PKSL01000047">
    <property type="protein sequence ID" value="POW10320.1"/>
    <property type="molecule type" value="Genomic_DNA"/>
</dbReference>
<evidence type="ECO:0000313" key="4">
    <source>
        <dbReference type="Proteomes" id="UP000239156"/>
    </source>
</evidence>
<comment type="caution">
    <text evidence="3">The sequence shown here is derived from an EMBL/GenBank/DDBJ whole genome shotgun (WGS) entry which is preliminary data.</text>
</comment>
<feature type="compositionally biased region" description="Low complexity" evidence="2">
    <location>
        <begin position="265"/>
        <end position="285"/>
    </location>
</feature>
<dbReference type="AlphaFoldDB" id="A0A2S4VLS8"/>
<name>A0A2S4VLS8_9BASI</name>
<feature type="region of interest" description="Disordered" evidence="2">
    <location>
        <begin position="188"/>
        <end position="313"/>
    </location>
</feature>
<gene>
    <name evidence="3" type="ORF">PSTT_06130</name>
</gene>
<reference evidence="3" key="1">
    <citation type="submission" date="2017-12" db="EMBL/GenBank/DDBJ databases">
        <title>Gene loss provides genomic basis for host adaptation in cereal stripe rust fungi.</title>
        <authorList>
            <person name="Xia C."/>
        </authorList>
    </citation>
    <scope>NUCLEOTIDE SEQUENCE [LARGE SCALE GENOMIC DNA]</scope>
    <source>
        <strain evidence="3">93-210</strain>
    </source>
</reference>
<sequence>MVVTEDPVISDDEVSSGTEMQHLLRSIYNDRWFPFQSIPLSSSSSSPKSSSSSSEEFGSVAQPSPTPIDQDHQFQLSSSDPRLIANQFHLLQVTSTSLSISVSLSSSASLIPNQLIHPIININSQPWYKLMLLDQAPPTNSQAETDQEDSSLPSLRILIYGLAPGTVYDVDVELTLVDQHIASDSSAHMHAQLADDDDQPHLSPKLNSPSTIVPELNDRPSARRDSHQLKPSDSSDRLRPAIPQIEPDGPPPPYTSYDPASPTPTHTSEVVRSSSHSFSSLESSFADTASPETSVDSSAGPDPRTINNNTDEETQLVLRDKQIVALREAIKENAPLKQSLDDLEQLIKRLDEENLRKSSALLIYDESKMVEFEKKVEDQKEELKLKTEEYHLLEQKNQQKLDNLQGNNQVLKTRWEDSVKEIGDFKDKTMKPIEDEIEELTRQISECEREIKFIDREIQKRVNENSKQFQVVRSRSSSKKPNVMMSNNKSRGLSKESTRNNNNNNNNTHHHQGNKNHRQSKWRSMDDFKFMNPSHGRRAQSTNPIKRDTLDETYEHSVKSLRGSSSLRDPSSQHNQRSVVYGNNSHNLSPQTSPEKHKKHKKQGPIQVPSTSTFPTILTTPSSSTSSMMTTNIATKKLDSFSVNAPKTWAEKLAQS</sequence>
<evidence type="ECO:0000256" key="2">
    <source>
        <dbReference type="SAM" id="MobiDB-lite"/>
    </source>
</evidence>
<keyword evidence="1" id="KW-0175">Coiled coil</keyword>
<feature type="coiled-coil region" evidence="1">
    <location>
        <begin position="326"/>
        <end position="396"/>
    </location>
</feature>
<dbReference type="VEuPathDB" id="FungiDB:PSHT_14861"/>
<dbReference type="VEuPathDB" id="FungiDB:PSTT_06130"/>
<accession>A0A2S4VLS8</accession>
<feature type="compositionally biased region" description="Basic and acidic residues" evidence="2">
    <location>
        <begin position="216"/>
        <end position="239"/>
    </location>
</feature>
<keyword evidence="4" id="KW-1185">Reference proteome</keyword>
<feature type="compositionally biased region" description="Low complexity" evidence="2">
    <location>
        <begin position="609"/>
        <end position="631"/>
    </location>
</feature>
<feature type="compositionally biased region" description="Polar residues" evidence="2">
    <location>
        <begin position="465"/>
        <end position="475"/>
    </location>
</feature>
<dbReference type="Proteomes" id="UP000239156">
    <property type="component" value="Unassembled WGS sequence"/>
</dbReference>
<organism evidence="3 4">
    <name type="scientific">Puccinia striiformis</name>
    <dbReference type="NCBI Taxonomy" id="27350"/>
    <lineage>
        <taxon>Eukaryota</taxon>
        <taxon>Fungi</taxon>
        <taxon>Dikarya</taxon>
        <taxon>Basidiomycota</taxon>
        <taxon>Pucciniomycotina</taxon>
        <taxon>Pucciniomycetes</taxon>
        <taxon>Pucciniales</taxon>
        <taxon>Pucciniaceae</taxon>
        <taxon>Puccinia</taxon>
    </lineage>
</organism>
<feature type="coiled-coil region" evidence="1">
    <location>
        <begin position="430"/>
        <end position="457"/>
    </location>
</feature>
<evidence type="ECO:0000256" key="1">
    <source>
        <dbReference type="SAM" id="Coils"/>
    </source>
</evidence>
<feature type="region of interest" description="Disordered" evidence="2">
    <location>
        <begin position="465"/>
        <end position="631"/>
    </location>
</feature>
<feature type="compositionally biased region" description="Low complexity" evidence="2">
    <location>
        <begin position="41"/>
        <end position="54"/>
    </location>
</feature>
<feature type="compositionally biased region" description="Basic residues" evidence="2">
    <location>
        <begin position="508"/>
        <end position="521"/>
    </location>
</feature>
<protein>
    <submittedName>
        <fullName evidence="3">Uncharacterized protein</fullName>
    </submittedName>
</protein>
<proteinExistence type="predicted"/>
<evidence type="ECO:0000313" key="3">
    <source>
        <dbReference type="EMBL" id="POW10320.1"/>
    </source>
</evidence>